<keyword evidence="13" id="KW-1185">Reference proteome</keyword>
<evidence type="ECO:0000256" key="5">
    <source>
        <dbReference type="ARBA" id="ARBA00022475"/>
    </source>
</evidence>
<dbReference type="RefSeq" id="WP_158284935.1">
    <property type="nucleotide sequence ID" value="NZ_QGTR01000003.1"/>
</dbReference>
<dbReference type="GO" id="GO:0050918">
    <property type="term" value="P:positive chemotaxis"/>
    <property type="evidence" value="ECO:0007669"/>
    <property type="project" value="TreeGrafter"/>
</dbReference>
<feature type="domain" description="Flagellar motor switch protein FliN-like C-terminal" evidence="11">
    <location>
        <begin position="241"/>
        <end position="305"/>
    </location>
</feature>
<comment type="function">
    <text evidence="10">FliM is one of three proteins (FliG, FliN, FliM) that forms the rotor-mounted switch complex (C ring), located at the base of the basal body. This complex interacts with the CheY and CheZ chemotaxis proteins, in addition to contacting components of the motor that determine the direction of flagellar rotation.</text>
</comment>
<keyword evidence="7" id="KW-0283">Flagellar rotation</keyword>
<evidence type="ECO:0000256" key="4">
    <source>
        <dbReference type="ARBA" id="ARBA00021898"/>
    </source>
</evidence>
<evidence type="ECO:0000259" key="11">
    <source>
        <dbReference type="Pfam" id="PF01052"/>
    </source>
</evidence>
<keyword evidence="12" id="KW-0966">Cell projection</keyword>
<dbReference type="InterPro" id="IPR028976">
    <property type="entry name" value="CheC-like_sf"/>
</dbReference>
<keyword evidence="6" id="KW-0145">Chemotaxis</keyword>
<reference evidence="12 13" key="1">
    <citation type="submission" date="2018-05" db="EMBL/GenBank/DDBJ databases">
        <title>Genomic Encyclopedia of Type Strains, Phase IV (KMG-IV): sequencing the most valuable type-strain genomes for metagenomic binning, comparative biology and taxonomic classification.</title>
        <authorList>
            <person name="Goeker M."/>
        </authorList>
    </citation>
    <scope>NUCLEOTIDE SEQUENCE [LARGE SCALE GENOMIC DNA]</scope>
    <source>
        <strain evidence="12 13">DSM 16791</strain>
    </source>
</reference>
<proteinExistence type="inferred from homology"/>
<dbReference type="GO" id="GO:0009425">
    <property type="term" value="C:bacterial-type flagellum basal body"/>
    <property type="evidence" value="ECO:0007669"/>
    <property type="project" value="UniProtKB-SubCell"/>
</dbReference>
<evidence type="ECO:0000256" key="10">
    <source>
        <dbReference type="ARBA" id="ARBA00025044"/>
    </source>
</evidence>
<dbReference type="PANTHER" id="PTHR30034:SF6">
    <property type="entry name" value="YOP PROTEINS TRANSLOCATION PROTEIN Q"/>
    <property type="match status" value="1"/>
</dbReference>
<keyword evidence="12" id="KW-0282">Flagellum</keyword>
<accession>A0A317PMW2</accession>
<evidence type="ECO:0000313" key="12">
    <source>
        <dbReference type="EMBL" id="PWV99820.1"/>
    </source>
</evidence>
<dbReference type="PANTHER" id="PTHR30034">
    <property type="entry name" value="FLAGELLAR MOTOR SWITCH PROTEIN FLIM"/>
    <property type="match status" value="1"/>
</dbReference>
<dbReference type="InterPro" id="IPR036429">
    <property type="entry name" value="SpoA-like_sf"/>
</dbReference>
<dbReference type="SUPFAM" id="SSF101801">
    <property type="entry name" value="Surface presentation of antigens (SPOA)"/>
    <property type="match status" value="1"/>
</dbReference>
<gene>
    <name evidence="12" type="ORF">DFR52_10317</name>
</gene>
<evidence type="ECO:0000256" key="2">
    <source>
        <dbReference type="ARBA" id="ARBA00004202"/>
    </source>
</evidence>
<keyword evidence="9" id="KW-0975">Bacterial flagellum</keyword>
<dbReference type="GO" id="GO:0071978">
    <property type="term" value="P:bacterial-type flagellum-dependent swarming motility"/>
    <property type="evidence" value="ECO:0007669"/>
    <property type="project" value="TreeGrafter"/>
</dbReference>
<dbReference type="Proteomes" id="UP000246352">
    <property type="component" value="Unassembled WGS sequence"/>
</dbReference>
<evidence type="ECO:0000256" key="7">
    <source>
        <dbReference type="ARBA" id="ARBA00022779"/>
    </source>
</evidence>
<organism evidence="12 13">
    <name type="scientific">Hoeflea marina</name>
    <dbReference type="NCBI Taxonomy" id="274592"/>
    <lineage>
        <taxon>Bacteria</taxon>
        <taxon>Pseudomonadati</taxon>
        <taxon>Pseudomonadota</taxon>
        <taxon>Alphaproteobacteria</taxon>
        <taxon>Hyphomicrobiales</taxon>
        <taxon>Rhizobiaceae</taxon>
        <taxon>Hoeflea</taxon>
    </lineage>
</organism>
<evidence type="ECO:0000256" key="9">
    <source>
        <dbReference type="ARBA" id="ARBA00023143"/>
    </source>
</evidence>
<dbReference type="GO" id="GO:0005886">
    <property type="term" value="C:plasma membrane"/>
    <property type="evidence" value="ECO:0007669"/>
    <property type="project" value="UniProtKB-SubCell"/>
</dbReference>
<dbReference type="Gene3D" id="3.40.1550.10">
    <property type="entry name" value="CheC-like"/>
    <property type="match status" value="1"/>
</dbReference>
<comment type="caution">
    <text evidence="12">The sequence shown here is derived from an EMBL/GenBank/DDBJ whole genome shotgun (WGS) entry which is preliminary data.</text>
</comment>
<evidence type="ECO:0000256" key="6">
    <source>
        <dbReference type="ARBA" id="ARBA00022500"/>
    </source>
</evidence>
<dbReference type="EMBL" id="QGTR01000003">
    <property type="protein sequence ID" value="PWV99820.1"/>
    <property type="molecule type" value="Genomic_DNA"/>
</dbReference>
<evidence type="ECO:0000256" key="1">
    <source>
        <dbReference type="ARBA" id="ARBA00004117"/>
    </source>
</evidence>
<evidence type="ECO:0000313" key="13">
    <source>
        <dbReference type="Proteomes" id="UP000246352"/>
    </source>
</evidence>
<dbReference type="InterPro" id="IPR001543">
    <property type="entry name" value="FliN-like_C"/>
</dbReference>
<keyword evidence="5" id="KW-1003">Cell membrane</keyword>
<dbReference type="Pfam" id="PF01052">
    <property type="entry name" value="FliMN_C"/>
    <property type="match status" value="1"/>
</dbReference>
<keyword evidence="12" id="KW-0969">Cilium</keyword>
<evidence type="ECO:0000256" key="8">
    <source>
        <dbReference type="ARBA" id="ARBA00023136"/>
    </source>
</evidence>
<dbReference type="AlphaFoldDB" id="A0A317PMW2"/>
<protein>
    <recommendedName>
        <fullName evidence="4">Flagellar motor switch protein FliM</fullName>
    </recommendedName>
</protein>
<dbReference type="OrthoDB" id="8273530at2"/>
<comment type="similarity">
    <text evidence="3">Belongs to the FliM family.</text>
</comment>
<evidence type="ECO:0000256" key="3">
    <source>
        <dbReference type="ARBA" id="ARBA00011049"/>
    </source>
</evidence>
<comment type="subcellular location">
    <subcellularLocation>
        <location evidence="1">Bacterial flagellum basal body</location>
    </subcellularLocation>
    <subcellularLocation>
        <location evidence="2">Cell membrane</location>
        <topology evidence="2">Peripheral membrane protein</topology>
    </subcellularLocation>
</comment>
<dbReference type="Gene3D" id="2.30.330.10">
    <property type="entry name" value="SpoA-like"/>
    <property type="match status" value="1"/>
</dbReference>
<sequence>MGTLADTASPAGLSAFDPDLLSRMTGELGDRIAIESRGLQLQSVIAQQFQAGFLKSTGLVIDVRPGDILRGRRRALIEDLNHDIACCDATIRGWSTEVSHFCGTKLVIALVECLLGGSDPDDLDVTARPLSNIELDMSMVVFEQLNDSLKAAVSSDSSIRASIARPGSSIIDADDDPVPDFHAVALCLNVEFGSVTTALTIVVSQAVLLKTKVIAAPKAAKGDKDAKSDWASRLSKNVIRSQVDLEARINLEPMRIGDISRLQPGDLLAFADTGDIDVTLGANGKDLFSCAMGRSGQRYMLRVQKPAGPDEDWKNDFA</sequence>
<keyword evidence="8" id="KW-0472">Membrane</keyword>
<name>A0A317PMW2_9HYPH</name>